<dbReference type="EMBL" id="SJPQ01000004">
    <property type="protein sequence ID" value="TWT86761.1"/>
    <property type="molecule type" value="Genomic_DNA"/>
</dbReference>
<organism evidence="2 3">
    <name type="scientific">Pseudobythopirellula maris</name>
    <dbReference type="NCBI Taxonomy" id="2527991"/>
    <lineage>
        <taxon>Bacteria</taxon>
        <taxon>Pseudomonadati</taxon>
        <taxon>Planctomycetota</taxon>
        <taxon>Planctomycetia</taxon>
        <taxon>Pirellulales</taxon>
        <taxon>Lacipirellulaceae</taxon>
        <taxon>Pseudobythopirellula</taxon>
    </lineage>
</organism>
<gene>
    <name evidence="2" type="ORF">Mal64_35910</name>
</gene>
<dbReference type="OrthoDB" id="9810539at2"/>
<sequence>MDTPGSQLDLASGGSTPGRAAHGAEGQNPFVGVHFTCCDIYARVYRNHKQDAYAGNCPKCAKPIRLKIGAGGTSSRFFTAS</sequence>
<feature type="region of interest" description="Disordered" evidence="1">
    <location>
        <begin position="1"/>
        <end position="28"/>
    </location>
</feature>
<evidence type="ECO:0000313" key="2">
    <source>
        <dbReference type="EMBL" id="TWT86761.1"/>
    </source>
</evidence>
<proteinExistence type="predicted"/>
<dbReference type="AlphaFoldDB" id="A0A5C5ZIX0"/>
<name>A0A5C5ZIX0_9BACT</name>
<protein>
    <submittedName>
        <fullName evidence="2">Uncharacterized protein</fullName>
    </submittedName>
</protein>
<evidence type="ECO:0000313" key="3">
    <source>
        <dbReference type="Proteomes" id="UP000315440"/>
    </source>
</evidence>
<reference evidence="2 3" key="1">
    <citation type="submission" date="2019-02" db="EMBL/GenBank/DDBJ databases">
        <title>Deep-cultivation of Planctomycetes and their phenomic and genomic characterization uncovers novel biology.</title>
        <authorList>
            <person name="Wiegand S."/>
            <person name="Jogler M."/>
            <person name="Boedeker C."/>
            <person name="Pinto D."/>
            <person name="Vollmers J."/>
            <person name="Rivas-Marin E."/>
            <person name="Kohn T."/>
            <person name="Peeters S.H."/>
            <person name="Heuer A."/>
            <person name="Rast P."/>
            <person name="Oberbeckmann S."/>
            <person name="Bunk B."/>
            <person name="Jeske O."/>
            <person name="Meyerdierks A."/>
            <person name="Storesund J.E."/>
            <person name="Kallscheuer N."/>
            <person name="Luecker S."/>
            <person name="Lage O.M."/>
            <person name="Pohl T."/>
            <person name="Merkel B.J."/>
            <person name="Hornburger P."/>
            <person name="Mueller R.-W."/>
            <person name="Bruemmer F."/>
            <person name="Labrenz M."/>
            <person name="Spormann A.M."/>
            <person name="Op Den Camp H."/>
            <person name="Overmann J."/>
            <person name="Amann R."/>
            <person name="Jetten M.S.M."/>
            <person name="Mascher T."/>
            <person name="Medema M.H."/>
            <person name="Devos D.P."/>
            <person name="Kaster A.-K."/>
            <person name="Ovreas L."/>
            <person name="Rohde M."/>
            <person name="Galperin M.Y."/>
            <person name="Jogler C."/>
        </authorList>
    </citation>
    <scope>NUCLEOTIDE SEQUENCE [LARGE SCALE GENOMIC DNA]</scope>
    <source>
        <strain evidence="2 3">Mal64</strain>
    </source>
</reference>
<keyword evidence="3" id="KW-1185">Reference proteome</keyword>
<comment type="caution">
    <text evidence="2">The sequence shown here is derived from an EMBL/GenBank/DDBJ whole genome shotgun (WGS) entry which is preliminary data.</text>
</comment>
<dbReference type="RefSeq" id="WP_146402806.1">
    <property type="nucleotide sequence ID" value="NZ_SJPQ01000004.1"/>
</dbReference>
<accession>A0A5C5ZIX0</accession>
<dbReference type="Proteomes" id="UP000315440">
    <property type="component" value="Unassembled WGS sequence"/>
</dbReference>
<evidence type="ECO:0000256" key="1">
    <source>
        <dbReference type="SAM" id="MobiDB-lite"/>
    </source>
</evidence>